<name>A0A1M5TK62_9FIRM</name>
<evidence type="ECO:0000313" key="2">
    <source>
        <dbReference type="EMBL" id="SHH51068.1"/>
    </source>
</evidence>
<dbReference type="InterPro" id="IPR025246">
    <property type="entry name" value="IS30-like_HTH"/>
</dbReference>
<evidence type="ECO:0000313" key="3">
    <source>
        <dbReference type="Proteomes" id="UP000243255"/>
    </source>
</evidence>
<dbReference type="Pfam" id="PF13936">
    <property type="entry name" value="HTH_38"/>
    <property type="match status" value="1"/>
</dbReference>
<evidence type="ECO:0000259" key="1">
    <source>
        <dbReference type="Pfam" id="PF13936"/>
    </source>
</evidence>
<dbReference type="RefSeq" id="WP_073127821.1">
    <property type="nucleotide sequence ID" value="NZ_FQWX01000063.1"/>
</dbReference>
<organism evidence="2 3">
    <name type="scientific">Asaccharospora irregularis DSM 2635</name>
    <dbReference type="NCBI Taxonomy" id="1121321"/>
    <lineage>
        <taxon>Bacteria</taxon>
        <taxon>Bacillati</taxon>
        <taxon>Bacillota</taxon>
        <taxon>Clostridia</taxon>
        <taxon>Peptostreptococcales</taxon>
        <taxon>Peptostreptococcaceae</taxon>
        <taxon>Asaccharospora</taxon>
    </lineage>
</organism>
<reference evidence="3" key="1">
    <citation type="submission" date="2016-11" db="EMBL/GenBank/DDBJ databases">
        <authorList>
            <person name="Varghese N."/>
            <person name="Submissions S."/>
        </authorList>
    </citation>
    <scope>NUCLEOTIDE SEQUENCE [LARGE SCALE GENOMIC DNA]</scope>
    <source>
        <strain evidence="3">DSM 2635</strain>
    </source>
</reference>
<dbReference type="AlphaFoldDB" id="A0A1M5TK62"/>
<keyword evidence="3" id="KW-1185">Reference proteome</keyword>
<protein>
    <submittedName>
        <fullName evidence="2">Helix-turn-helix domain-containing protein</fullName>
    </submittedName>
</protein>
<accession>A0A1M5TK62</accession>
<proteinExistence type="predicted"/>
<dbReference type="EMBL" id="FQWX01000063">
    <property type="protein sequence ID" value="SHH51068.1"/>
    <property type="molecule type" value="Genomic_DNA"/>
</dbReference>
<gene>
    <name evidence="2" type="ORF">SAMN04488530_16322</name>
</gene>
<feature type="domain" description="Transposase IS30-like HTH" evidence="1">
    <location>
        <begin position="3"/>
        <end position="40"/>
    </location>
</feature>
<dbReference type="Proteomes" id="UP000243255">
    <property type="component" value="Unassembled WGS sequence"/>
</dbReference>
<sequence length="59" mass="6784">MNFKERTTIEIRVNDGMSAYKIAKELGRLINIIINEIERGTVKQIKQNRSVEMYLADAG</sequence>